<reference evidence="5 6" key="1">
    <citation type="submission" date="2017-09" db="EMBL/GenBank/DDBJ databases">
        <title>Comparative genomics of rhizobia isolated from Phaseolus vulgaris in China.</title>
        <authorList>
            <person name="Tong W."/>
        </authorList>
    </citation>
    <scope>NUCLEOTIDE SEQUENCE [LARGE SCALE GENOMIC DNA]</scope>
    <source>
        <strain evidence="5 6">C5</strain>
    </source>
</reference>
<protein>
    <submittedName>
        <fullName evidence="5">Short-chain dehydrogenase</fullName>
    </submittedName>
</protein>
<dbReference type="Pfam" id="PF13561">
    <property type="entry name" value="adh_short_C2"/>
    <property type="match status" value="1"/>
</dbReference>
<organism evidence="5 6">
    <name type="scientific">Rhizobium chutanense</name>
    <dbReference type="NCBI Taxonomy" id="2035448"/>
    <lineage>
        <taxon>Bacteria</taxon>
        <taxon>Pseudomonadati</taxon>
        <taxon>Pseudomonadota</taxon>
        <taxon>Alphaproteobacteria</taxon>
        <taxon>Hyphomicrobiales</taxon>
        <taxon>Rhizobiaceae</taxon>
        <taxon>Rhizobium/Agrobacterium group</taxon>
        <taxon>Rhizobium</taxon>
    </lineage>
</organism>
<dbReference type="RefSeq" id="WP_097616128.1">
    <property type="nucleotide sequence ID" value="NZ_NWSV01000059.1"/>
</dbReference>
<dbReference type="PANTHER" id="PTHR24321:SF8">
    <property type="entry name" value="ESTRADIOL 17-BETA-DEHYDROGENASE 8-RELATED"/>
    <property type="match status" value="1"/>
</dbReference>
<keyword evidence="3" id="KW-0520">NAD</keyword>
<dbReference type="Gene3D" id="3.40.50.720">
    <property type="entry name" value="NAD(P)-binding Rossmann-like Domain"/>
    <property type="match status" value="1"/>
</dbReference>
<dbReference type="PRINTS" id="PR00081">
    <property type="entry name" value="GDHRDH"/>
</dbReference>
<comment type="caution">
    <text evidence="5">The sequence shown here is derived from an EMBL/GenBank/DDBJ whole genome shotgun (WGS) entry which is preliminary data.</text>
</comment>
<evidence type="ECO:0000256" key="2">
    <source>
        <dbReference type="ARBA" id="ARBA00023002"/>
    </source>
</evidence>
<evidence type="ECO:0000313" key="6">
    <source>
        <dbReference type="Proteomes" id="UP000220768"/>
    </source>
</evidence>
<dbReference type="CDD" id="cd05233">
    <property type="entry name" value="SDR_c"/>
    <property type="match status" value="1"/>
</dbReference>
<accession>A0A2A6J1U8</accession>
<dbReference type="GO" id="GO:0016491">
    <property type="term" value="F:oxidoreductase activity"/>
    <property type="evidence" value="ECO:0007669"/>
    <property type="project" value="UniProtKB-KW"/>
</dbReference>
<dbReference type="Proteomes" id="UP000220768">
    <property type="component" value="Unassembled WGS sequence"/>
</dbReference>
<keyword evidence="6" id="KW-1185">Reference proteome</keyword>
<evidence type="ECO:0000256" key="3">
    <source>
        <dbReference type="ARBA" id="ARBA00023027"/>
    </source>
</evidence>
<dbReference type="SUPFAM" id="SSF51735">
    <property type="entry name" value="NAD(P)-binding Rossmann-fold domains"/>
    <property type="match status" value="1"/>
</dbReference>
<proteinExistence type="inferred from homology"/>
<keyword evidence="2" id="KW-0560">Oxidoreductase</keyword>
<evidence type="ECO:0000256" key="1">
    <source>
        <dbReference type="ARBA" id="ARBA00006484"/>
    </source>
</evidence>
<name>A0A2A6J1U8_9HYPH</name>
<feature type="domain" description="Ketoreductase" evidence="4">
    <location>
        <begin position="8"/>
        <end position="188"/>
    </location>
</feature>
<sequence>MSGRLSGKRVLLTGGVANIGLAILEQFIAEGATVSVVDIDAERGAAVEKRFGGAVKFIRADLSQEAEIKAAISQAAEWMKGIDTLCLNAGIQLSGRLEDFSTGDWDKVFAINVRANFIFVRESVQELRKSGKASVVLMSSLAGKRGAAGLLAYSSSKAAVIGLTTTLAIELARDGIRVNAVCPGWIDTPFNQPVIDFIGGREKQESLVPLVIPLGRQARAEEVAPLFVFLASDESSYVTAQSINVDGGIYN</sequence>
<gene>
    <name evidence="5" type="ORF">CO666_33030</name>
</gene>
<dbReference type="InterPro" id="IPR057326">
    <property type="entry name" value="KR_dom"/>
</dbReference>
<dbReference type="PRINTS" id="PR00080">
    <property type="entry name" value="SDRFAMILY"/>
</dbReference>
<dbReference type="EMBL" id="NWSV01000059">
    <property type="protein sequence ID" value="PDT00011.1"/>
    <property type="molecule type" value="Genomic_DNA"/>
</dbReference>
<dbReference type="FunFam" id="3.40.50.720:FF:000084">
    <property type="entry name" value="Short-chain dehydrogenase reductase"/>
    <property type="match status" value="1"/>
</dbReference>
<dbReference type="InterPro" id="IPR002347">
    <property type="entry name" value="SDR_fam"/>
</dbReference>
<dbReference type="SMART" id="SM00822">
    <property type="entry name" value="PKS_KR"/>
    <property type="match status" value="1"/>
</dbReference>
<comment type="similarity">
    <text evidence="1">Belongs to the short-chain dehydrogenases/reductases (SDR) family.</text>
</comment>
<evidence type="ECO:0000313" key="5">
    <source>
        <dbReference type="EMBL" id="PDT00011.1"/>
    </source>
</evidence>
<evidence type="ECO:0000259" key="4">
    <source>
        <dbReference type="SMART" id="SM00822"/>
    </source>
</evidence>
<dbReference type="AlphaFoldDB" id="A0A2A6J1U8"/>
<dbReference type="InterPro" id="IPR020904">
    <property type="entry name" value="Sc_DH/Rdtase_CS"/>
</dbReference>
<dbReference type="PROSITE" id="PS00061">
    <property type="entry name" value="ADH_SHORT"/>
    <property type="match status" value="1"/>
</dbReference>
<dbReference type="InterPro" id="IPR036291">
    <property type="entry name" value="NAD(P)-bd_dom_sf"/>
</dbReference>
<dbReference type="PANTHER" id="PTHR24321">
    <property type="entry name" value="DEHYDROGENASES, SHORT CHAIN"/>
    <property type="match status" value="1"/>
</dbReference>